<dbReference type="EMBL" id="JAGRRH010000010">
    <property type="protein sequence ID" value="KAG7362779.1"/>
    <property type="molecule type" value="Genomic_DNA"/>
</dbReference>
<keyword evidence="2" id="KW-0812">Transmembrane</keyword>
<accession>A0A9K3LI05</accession>
<organism evidence="3 4">
    <name type="scientific">Nitzschia inconspicua</name>
    <dbReference type="NCBI Taxonomy" id="303405"/>
    <lineage>
        <taxon>Eukaryota</taxon>
        <taxon>Sar</taxon>
        <taxon>Stramenopiles</taxon>
        <taxon>Ochrophyta</taxon>
        <taxon>Bacillariophyta</taxon>
        <taxon>Bacillariophyceae</taxon>
        <taxon>Bacillariophycidae</taxon>
        <taxon>Bacillariales</taxon>
        <taxon>Bacillariaceae</taxon>
        <taxon>Nitzschia</taxon>
    </lineage>
</organism>
<feature type="region of interest" description="Disordered" evidence="1">
    <location>
        <begin position="1"/>
        <end position="234"/>
    </location>
</feature>
<reference evidence="3" key="2">
    <citation type="submission" date="2021-04" db="EMBL/GenBank/DDBJ databases">
        <authorList>
            <person name="Podell S."/>
        </authorList>
    </citation>
    <scope>NUCLEOTIDE SEQUENCE</scope>
    <source>
        <strain evidence="3">Hildebrandi</strain>
    </source>
</reference>
<feature type="compositionally biased region" description="Low complexity" evidence="1">
    <location>
        <begin position="197"/>
        <end position="211"/>
    </location>
</feature>
<comment type="caution">
    <text evidence="3">The sequence shown here is derived from an EMBL/GenBank/DDBJ whole genome shotgun (WGS) entry which is preliminary data.</text>
</comment>
<feature type="compositionally biased region" description="Basic residues" evidence="1">
    <location>
        <begin position="133"/>
        <end position="144"/>
    </location>
</feature>
<name>A0A9K3LI05_9STRA</name>
<reference evidence="3" key="1">
    <citation type="journal article" date="2021" name="Sci. Rep.">
        <title>Diploid genomic architecture of Nitzschia inconspicua, an elite biomass production diatom.</title>
        <authorList>
            <person name="Oliver A."/>
            <person name="Podell S."/>
            <person name="Pinowska A."/>
            <person name="Traller J.C."/>
            <person name="Smith S.R."/>
            <person name="McClure R."/>
            <person name="Beliaev A."/>
            <person name="Bohutskyi P."/>
            <person name="Hill E.A."/>
            <person name="Rabines A."/>
            <person name="Zheng H."/>
            <person name="Allen L.Z."/>
            <person name="Kuo A."/>
            <person name="Grigoriev I.V."/>
            <person name="Allen A.E."/>
            <person name="Hazlebeck D."/>
            <person name="Allen E.E."/>
        </authorList>
    </citation>
    <scope>NUCLEOTIDE SEQUENCE</scope>
    <source>
        <strain evidence="3">Hildebrandi</strain>
    </source>
</reference>
<feature type="compositionally biased region" description="Polar residues" evidence="1">
    <location>
        <begin position="179"/>
        <end position="196"/>
    </location>
</feature>
<dbReference type="OrthoDB" id="54737at2759"/>
<proteinExistence type="predicted"/>
<keyword evidence="2" id="KW-1133">Transmembrane helix</keyword>
<dbReference type="AlphaFoldDB" id="A0A9K3LI05"/>
<evidence type="ECO:0000313" key="3">
    <source>
        <dbReference type="EMBL" id="KAG7362779.1"/>
    </source>
</evidence>
<evidence type="ECO:0000313" key="4">
    <source>
        <dbReference type="Proteomes" id="UP000693970"/>
    </source>
</evidence>
<dbReference type="Proteomes" id="UP000693970">
    <property type="component" value="Unassembled WGS sequence"/>
</dbReference>
<keyword evidence="4" id="KW-1185">Reference proteome</keyword>
<feature type="compositionally biased region" description="Basic and acidic residues" evidence="1">
    <location>
        <begin position="110"/>
        <end position="132"/>
    </location>
</feature>
<feature type="compositionally biased region" description="Low complexity" evidence="1">
    <location>
        <begin position="13"/>
        <end position="28"/>
    </location>
</feature>
<sequence>MGHSRSNHNTAQKSPSKSSTKRTVSTSSHEAFERHCPPQRTRSGGGVVRQSPRRTKSDNANLRRPSEMQDRRRTPRGRSFSPSGMTGRRDKPPKLPPRGRSQSPFSNAPRPRERSRSNDRHGDERGPSEIRSRHIKRTPAKRSNHNTGPPMRRIAQGRGRGNGRNRYPPDNRSLHSRSGHTTIFNSHHSRSAHSITSRSGHGRSSSGSRSSLVDQHMGRNRLGRIHRSPGKSTKSQFPWTKFCLYLLPVIVLIAAAIGLLMATRKKQDSSLEHPPENESVAGATIDEDPFDGGKSPPQWTAGSSGLEIKIINALDETWSEVVGLVIKDWDDGNPDAITIFVEKVAADSVCAPMEGVIKICSGDYGDSKWRGQTEFLLDGGGNIAAASVKMNTFYLRSMNTKARQYTLCHEIGHALGLSHLDEDFTNVDLGSCMEYTNDISVNRRPNQSNYEMLLELYGGIRGELNATVHDE</sequence>
<feature type="compositionally biased region" description="Basic residues" evidence="1">
    <location>
        <begin position="218"/>
        <end position="229"/>
    </location>
</feature>
<gene>
    <name evidence="3" type="ORF">IV203_026139</name>
</gene>
<evidence type="ECO:0000256" key="2">
    <source>
        <dbReference type="SAM" id="Phobius"/>
    </source>
</evidence>
<protein>
    <submittedName>
        <fullName evidence="3">Uncharacterized protein</fullName>
    </submittedName>
</protein>
<keyword evidence="2" id="KW-0472">Membrane</keyword>
<evidence type="ECO:0000256" key="1">
    <source>
        <dbReference type="SAM" id="MobiDB-lite"/>
    </source>
</evidence>
<feature type="region of interest" description="Disordered" evidence="1">
    <location>
        <begin position="268"/>
        <end position="299"/>
    </location>
</feature>
<feature type="transmembrane region" description="Helical" evidence="2">
    <location>
        <begin position="244"/>
        <end position="262"/>
    </location>
</feature>